<protein>
    <recommendedName>
        <fullName evidence="3">DUF3630 family protein</fullName>
    </recommendedName>
</protein>
<organism evidence="1 2">
    <name type="scientific">Rheinheimera tangshanensis</name>
    <dbReference type="NCBI Taxonomy" id="400153"/>
    <lineage>
        <taxon>Bacteria</taxon>
        <taxon>Pseudomonadati</taxon>
        <taxon>Pseudomonadota</taxon>
        <taxon>Gammaproteobacteria</taxon>
        <taxon>Chromatiales</taxon>
        <taxon>Chromatiaceae</taxon>
        <taxon>Rheinheimera</taxon>
    </lineage>
</organism>
<reference evidence="1 2" key="1">
    <citation type="submission" date="2019-08" db="EMBL/GenBank/DDBJ databases">
        <title>Draft genome analysis of Rheinheimera tangshanensis isolated from the roots of fresh rice plants (Oryza sativa).</title>
        <authorList>
            <person name="Yu Q."/>
            <person name="Qi Y."/>
            <person name="Zhang H."/>
            <person name="Pu J."/>
        </authorList>
    </citation>
    <scope>NUCLEOTIDE SEQUENCE [LARGE SCALE GENOMIC DNA]</scope>
    <source>
        <strain evidence="1 2">JA3-B52</strain>
    </source>
</reference>
<evidence type="ECO:0008006" key="3">
    <source>
        <dbReference type="Google" id="ProtNLM"/>
    </source>
</evidence>
<accession>A0A5C8M1S1</accession>
<dbReference type="EMBL" id="VRLR01000001">
    <property type="protein sequence ID" value="TXK83331.1"/>
    <property type="molecule type" value="Genomic_DNA"/>
</dbReference>
<proteinExistence type="predicted"/>
<comment type="caution">
    <text evidence="1">The sequence shown here is derived from an EMBL/GenBank/DDBJ whole genome shotgun (WGS) entry which is preliminary data.</text>
</comment>
<name>A0A5C8M1S1_9GAMM</name>
<evidence type="ECO:0000313" key="2">
    <source>
        <dbReference type="Proteomes" id="UP000321814"/>
    </source>
</evidence>
<dbReference type="RefSeq" id="WP_147903164.1">
    <property type="nucleotide sequence ID" value="NZ_BAAAGC010000002.1"/>
</dbReference>
<dbReference type="OrthoDB" id="6389032at2"/>
<gene>
    <name evidence="1" type="ORF">FU839_03400</name>
</gene>
<keyword evidence="2" id="KW-1185">Reference proteome</keyword>
<sequence>MNTEATNGLIVQIEQKQLLLTPLWPIRFEQVLNCKQWFTPSTITTGTLAYGADRVELGLSYANESFTFCYEDYSESFWVTADSVGAAMLLSDLAKEFSSLEIR</sequence>
<dbReference type="AlphaFoldDB" id="A0A5C8M1S1"/>
<dbReference type="Proteomes" id="UP000321814">
    <property type="component" value="Unassembled WGS sequence"/>
</dbReference>
<evidence type="ECO:0000313" key="1">
    <source>
        <dbReference type="EMBL" id="TXK83331.1"/>
    </source>
</evidence>